<feature type="transmembrane region" description="Helical" evidence="7">
    <location>
        <begin position="291"/>
        <end position="310"/>
    </location>
</feature>
<keyword evidence="2 7" id="KW-0813">Transport</keyword>
<feature type="transmembrane region" description="Helical" evidence="7">
    <location>
        <begin position="104"/>
        <end position="128"/>
    </location>
</feature>
<evidence type="ECO:0000313" key="10">
    <source>
        <dbReference type="Proteomes" id="UP000619260"/>
    </source>
</evidence>
<dbReference type="CDD" id="cd06261">
    <property type="entry name" value="TM_PBP2"/>
    <property type="match status" value="1"/>
</dbReference>
<dbReference type="PANTHER" id="PTHR43744">
    <property type="entry name" value="ABC TRANSPORTER PERMEASE PROTEIN MG189-RELATED-RELATED"/>
    <property type="match status" value="1"/>
</dbReference>
<evidence type="ECO:0000256" key="3">
    <source>
        <dbReference type="ARBA" id="ARBA00022475"/>
    </source>
</evidence>
<keyword evidence="3" id="KW-1003">Cell membrane</keyword>
<dbReference type="EMBL" id="BOPF01000010">
    <property type="protein sequence ID" value="GIJ46415.1"/>
    <property type="molecule type" value="Genomic_DNA"/>
</dbReference>
<evidence type="ECO:0000256" key="6">
    <source>
        <dbReference type="ARBA" id="ARBA00023136"/>
    </source>
</evidence>
<evidence type="ECO:0000313" key="9">
    <source>
        <dbReference type="EMBL" id="GIJ46415.1"/>
    </source>
</evidence>
<feature type="transmembrane region" description="Helical" evidence="7">
    <location>
        <begin position="183"/>
        <end position="205"/>
    </location>
</feature>
<dbReference type="GO" id="GO:0005886">
    <property type="term" value="C:plasma membrane"/>
    <property type="evidence" value="ECO:0007669"/>
    <property type="project" value="UniProtKB-SubCell"/>
</dbReference>
<dbReference type="InterPro" id="IPR035906">
    <property type="entry name" value="MetI-like_sf"/>
</dbReference>
<comment type="similarity">
    <text evidence="7">Belongs to the binding-protein-dependent transport system permease family.</text>
</comment>
<evidence type="ECO:0000256" key="1">
    <source>
        <dbReference type="ARBA" id="ARBA00004651"/>
    </source>
</evidence>
<evidence type="ECO:0000256" key="4">
    <source>
        <dbReference type="ARBA" id="ARBA00022692"/>
    </source>
</evidence>
<dbReference type="RefSeq" id="WP_203899943.1">
    <property type="nucleotide sequence ID" value="NZ_BOPF01000010.1"/>
</dbReference>
<dbReference type="PROSITE" id="PS50928">
    <property type="entry name" value="ABC_TM1"/>
    <property type="match status" value="1"/>
</dbReference>
<evidence type="ECO:0000256" key="7">
    <source>
        <dbReference type="RuleBase" id="RU363032"/>
    </source>
</evidence>
<sequence>MAATTSTPPVAAVPTPVADTLAGKTRKKLVSRGATIASIIIAILWTTPTFGLLVSSFRPENEIKTTGWWNFFTDPEITMKNYNDVLFGQSAANGRLASFLVNSIVITVPSVLFPLAIASFAAYALAWLNFRGRDWVYIGVFALQVVPLQMALVPLLSFFSRGVKLGGLTLMPPWQLEGAEKFVQVWFAHTCFALPLAIFLLHNFMSELPGDLMEAAKVDGAGHAKIFRNIVLPLIVPAIASVAIFQFLWVWNDLLVALTFGGTDQTAPMTVRLASLAGTKGGEWQRLTSGAFVSMVIPLIVFLSLQRYFVRGLLAGSVKG</sequence>
<evidence type="ECO:0000256" key="5">
    <source>
        <dbReference type="ARBA" id="ARBA00022989"/>
    </source>
</evidence>
<evidence type="ECO:0000256" key="2">
    <source>
        <dbReference type="ARBA" id="ARBA00022448"/>
    </source>
</evidence>
<dbReference type="Pfam" id="PF00528">
    <property type="entry name" value="BPD_transp_1"/>
    <property type="match status" value="1"/>
</dbReference>
<organism evidence="9 10">
    <name type="scientific">Virgisporangium aliadipatigenens</name>
    <dbReference type="NCBI Taxonomy" id="741659"/>
    <lineage>
        <taxon>Bacteria</taxon>
        <taxon>Bacillati</taxon>
        <taxon>Actinomycetota</taxon>
        <taxon>Actinomycetes</taxon>
        <taxon>Micromonosporales</taxon>
        <taxon>Micromonosporaceae</taxon>
        <taxon>Virgisporangium</taxon>
    </lineage>
</organism>
<feature type="transmembrane region" description="Helical" evidence="7">
    <location>
        <begin position="135"/>
        <end position="163"/>
    </location>
</feature>
<accession>A0A8J3YM14</accession>
<protein>
    <submittedName>
        <fullName evidence="9">Sugar ABC transporter permease</fullName>
    </submittedName>
</protein>
<keyword evidence="4 7" id="KW-0812">Transmembrane</keyword>
<comment type="caution">
    <text evidence="9">The sequence shown here is derived from an EMBL/GenBank/DDBJ whole genome shotgun (WGS) entry which is preliminary data.</text>
</comment>
<proteinExistence type="inferred from homology"/>
<feature type="domain" description="ABC transmembrane type-1" evidence="8">
    <location>
        <begin position="100"/>
        <end position="305"/>
    </location>
</feature>
<keyword evidence="6 7" id="KW-0472">Membrane</keyword>
<dbReference type="Gene3D" id="1.10.3720.10">
    <property type="entry name" value="MetI-like"/>
    <property type="match status" value="1"/>
</dbReference>
<reference evidence="9" key="1">
    <citation type="submission" date="2021-01" db="EMBL/GenBank/DDBJ databases">
        <title>Whole genome shotgun sequence of Virgisporangium aliadipatigenens NBRC 105644.</title>
        <authorList>
            <person name="Komaki H."/>
            <person name="Tamura T."/>
        </authorList>
    </citation>
    <scope>NUCLEOTIDE SEQUENCE</scope>
    <source>
        <strain evidence="9">NBRC 105644</strain>
    </source>
</reference>
<feature type="transmembrane region" description="Helical" evidence="7">
    <location>
        <begin position="226"/>
        <end position="251"/>
    </location>
</feature>
<dbReference type="InterPro" id="IPR000515">
    <property type="entry name" value="MetI-like"/>
</dbReference>
<gene>
    <name evidence="9" type="ORF">Val02_33010</name>
</gene>
<dbReference type="PANTHER" id="PTHR43744:SF4">
    <property type="entry name" value="OSMOPROTECTIVE COMPOUNDS UPTAKE PERMEASE PROTEIN GGTD"/>
    <property type="match status" value="1"/>
</dbReference>
<comment type="subcellular location">
    <subcellularLocation>
        <location evidence="1 7">Cell membrane</location>
        <topology evidence="1 7">Multi-pass membrane protein</topology>
    </subcellularLocation>
</comment>
<feature type="transmembrane region" description="Helical" evidence="7">
    <location>
        <begin position="34"/>
        <end position="54"/>
    </location>
</feature>
<dbReference type="SUPFAM" id="SSF161098">
    <property type="entry name" value="MetI-like"/>
    <property type="match status" value="1"/>
</dbReference>
<dbReference type="GO" id="GO:0055085">
    <property type="term" value="P:transmembrane transport"/>
    <property type="evidence" value="ECO:0007669"/>
    <property type="project" value="InterPro"/>
</dbReference>
<keyword evidence="5 7" id="KW-1133">Transmembrane helix</keyword>
<name>A0A8J3YM14_9ACTN</name>
<keyword evidence="10" id="KW-1185">Reference proteome</keyword>
<evidence type="ECO:0000259" key="8">
    <source>
        <dbReference type="PROSITE" id="PS50928"/>
    </source>
</evidence>
<dbReference type="Proteomes" id="UP000619260">
    <property type="component" value="Unassembled WGS sequence"/>
</dbReference>
<dbReference type="AlphaFoldDB" id="A0A8J3YM14"/>